<evidence type="ECO:0000313" key="5">
    <source>
        <dbReference type="Proteomes" id="UP000295724"/>
    </source>
</evidence>
<evidence type="ECO:0000256" key="1">
    <source>
        <dbReference type="ARBA" id="ARBA00023125"/>
    </source>
</evidence>
<sequence>MKGTIGNMMQQVQKMQEEMQKAQKELADKEVVGSAGGDIVKVVMSGQQQIKNIVIDHEMIDGDHEMLEDLLVAAFNDAMNKISELQKMDLGGLTEGMNLPPGFKMPF</sequence>
<dbReference type="PANTHER" id="PTHR33449:SF1">
    <property type="entry name" value="NUCLEOID-ASSOCIATED PROTEIN YBAB"/>
    <property type="match status" value="1"/>
</dbReference>
<organism evidence="4 5">
    <name type="scientific">Marinicella litoralis</name>
    <dbReference type="NCBI Taxonomy" id="644220"/>
    <lineage>
        <taxon>Bacteria</taxon>
        <taxon>Pseudomonadati</taxon>
        <taxon>Pseudomonadota</taxon>
        <taxon>Gammaproteobacteria</taxon>
        <taxon>Lysobacterales</taxon>
        <taxon>Marinicellaceae</taxon>
        <taxon>Marinicella</taxon>
    </lineage>
</organism>
<feature type="coiled-coil region" evidence="3">
    <location>
        <begin position="5"/>
        <end position="32"/>
    </location>
</feature>
<comment type="subunit">
    <text evidence="2">Homodimer.</text>
</comment>
<dbReference type="Gene3D" id="3.30.1310.10">
    <property type="entry name" value="Nucleoid-associated protein YbaB-like domain"/>
    <property type="match status" value="1"/>
</dbReference>
<keyword evidence="2" id="KW-0963">Cytoplasm</keyword>
<keyword evidence="1 2" id="KW-0238">DNA-binding</keyword>
<dbReference type="GO" id="GO:0043590">
    <property type="term" value="C:bacterial nucleoid"/>
    <property type="evidence" value="ECO:0007669"/>
    <property type="project" value="UniProtKB-UniRule"/>
</dbReference>
<dbReference type="EMBL" id="SNZB01000008">
    <property type="protein sequence ID" value="TDR16265.1"/>
    <property type="molecule type" value="Genomic_DNA"/>
</dbReference>
<evidence type="ECO:0000256" key="3">
    <source>
        <dbReference type="SAM" id="Coils"/>
    </source>
</evidence>
<keyword evidence="3" id="KW-0175">Coiled coil</keyword>
<proteinExistence type="inferred from homology"/>
<dbReference type="PIRSF" id="PIRSF004555">
    <property type="entry name" value="UCP004555"/>
    <property type="match status" value="1"/>
</dbReference>
<evidence type="ECO:0000256" key="2">
    <source>
        <dbReference type="HAMAP-Rule" id="MF_00274"/>
    </source>
</evidence>
<dbReference type="AlphaFoldDB" id="A0A4R6XAP0"/>
<dbReference type="NCBIfam" id="TIGR00103">
    <property type="entry name" value="DNA_YbaB_EbfC"/>
    <property type="match status" value="1"/>
</dbReference>
<gene>
    <name evidence="4" type="ORF">C8D91_2790</name>
</gene>
<dbReference type="InterPro" id="IPR004401">
    <property type="entry name" value="YbaB/EbfC"/>
</dbReference>
<dbReference type="Proteomes" id="UP000295724">
    <property type="component" value="Unassembled WGS sequence"/>
</dbReference>
<dbReference type="RefSeq" id="WP_099020184.1">
    <property type="nucleotide sequence ID" value="NZ_NIHB01000006.1"/>
</dbReference>
<dbReference type="PANTHER" id="PTHR33449">
    <property type="entry name" value="NUCLEOID-ASSOCIATED PROTEIN YBAB"/>
    <property type="match status" value="1"/>
</dbReference>
<name>A0A4R6XAP0_9GAMM</name>
<comment type="function">
    <text evidence="2">Binds to DNA and alters its conformation. May be involved in regulation of gene expression, nucleoid organization and DNA protection.</text>
</comment>
<evidence type="ECO:0000313" key="4">
    <source>
        <dbReference type="EMBL" id="TDR16265.1"/>
    </source>
</evidence>
<comment type="similarity">
    <text evidence="2">Belongs to the YbaB/EbfC family.</text>
</comment>
<dbReference type="GO" id="GO:0005829">
    <property type="term" value="C:cytosol"/>
    <property type="evidence" value="ECO:0007669"/>
    <property type="project" value="TreeGrafter"/>
</dbReference>
<dbReference type="HAMAP" id="MF_00274">
    <property type="entry name" value="DNA_YbaB_EbfC"/>
    <property type="match status" value="1"/>
</dbReference>
<reference evidence="4 5" key="1">
    <citation type="submission" date="2019-03" db="EMBL/GenBank/DDBJ databases">
        <title>Genomic Encyclopedia of Type Strains, Phase IV (KMG-IV): sequencing the most valuable type-strain genomes for metagenomic binning, comparative biology and taxonomic classification.</title>
        <authorList>
            <person name="Goeker M."/>
        </authorList>
    </citation>
    <scope>NUCLEOTIDE SEQUENCE [LARGE SCALE GENOMIC DNA]</scope>
    <source>
        <strain evidence="4 5">DSM 25488</strain>
    </source>
</reference>
<dbReference type="InterPro" id="IPR036894">
    <property type="entry name" value="YbaB-like_sf"/>
</dbReference>
<protein>
    <recommendedName>
        <fullName evidence="2">Nucleoid-associated protein C8D91_2790</fullName>
    </recommendedName>
</protein>
<dbReference type="SUPFAM" id="SSF82607">
    <property type="entry name" value="YbaB-like"/>
    <property type="match status" value="1"/>
</dbReference>
<dbReference type="OrthoDB" id="9808738at2"/>
<keyword evidence="5" id="KW-1185">Reference proteome</keyword>
<dbReference type="Pfam" id="PF02575">
    <property type="entry name" value="YbaB_DNA_bd"/>
    <property type="match status" value="1"/>
</dbReference>
<accession>A0A4R6XAP0</accession>
<dbReference type="GO" id="GO:0003677">
    <property type="term" value="F:DNA binding"/>
    <property type="evidence" value="ECO:0007669"/>
    <property type="project" value="UniProtKB-UniRule"/>
</dbReference>
<comment type="caution">
    <text evidence="4">The sequence shown here is derived from an EMBL/GenBank/DDBJ whole genome shotgun (WGS) entry which is preliminary data.</text>
</comment>
<comment type="subcellular location">
    <subcellularLocation>
        <location evidence="2">Cytoplasm</location>
        <location evidence="2">Nucleoid</location>
    </subcellularLocation>
</comment>